<keyword evidence="1" id="KW-0472">Membrane</keyword>
<feature type="transmembrane region" description="Helical" evidence="1">
    <location>
        <begin position="121"/>
        <end position="142"/>
    </location>
</feature>
<dbReference type="OrthoDB" id="7029611at2"/>
<feature type="transmembrane region" description="Helical" evidence="1">
    <location>
        <begin position="76"/>
        <end position="109"/>
    </location>
</feature>
<dbReference type="AlphaFoldDB" id="A0A2P7R806"/>
<evidence type="ECO:0000259" key="2">
    <source>
        <dbReference type="Pfam" id="PF07331"/>
    </source>
</evidence>
<name>A0A2P7R806_9GAMM</name>
<protein>
    <submittedName>
        <fullName evidence="3">Tripartite tricarboxylate transporter TctB family protein</fullName>
    </submittedName>
</protein>
<dbReference type="RefSeq" id="WP_106728975.1">
    <property type="nucleotide sequence ID" value="NZ_PXYG01000002.1"/>
</dbReference>
<dbReference type="Pfam" id="PF07331">
    <property type="entry name" value="TctB"/>
    <property type="match status" value="1"/>
</dbReference>
<proteinExistence type="predicted"/>
<sequence length="148" mass="15180">MIKRDFRGVIGGLGLSLAGGFAAWYGNGNYQVGGIHDMGPGFLPVILGGVLALLGLLIAIPAWFRAGEAVGTEWASAFFVILSLLVFGGLLALAGLVVATVLAALVALIPDRKLGTGRKINTALGIAAITYAVFSLGLGMAVKTWPWG</sequence>
<evidence type="ECO:0000313" key="4">
    <source>
        <dbReference type="Proteomes" id="UP000240243"/>
    </source>
</evidence>
<accession>A0A2P7R806</accession>
<feature type="domain" description="DUF1468" evidence="2">
    <location>
        <begin position="11"/>
        <end position="140"/>
    </location>
</feature>
<feature type="transmembrane region" description="Helical" evidence="1">
    <location>
        <begin position="6"/>
        <end position="26"/>
    </location>
</feature>
<gene>
    <name evidence="3" type="ORF">C7H85_06895</name>
</gene>
<dbReference type="InterPro" id="IPR009936">
    <property type="entry name" value="DUF1468"/>
</dbReference>
<reference evidence="3 4" key="1">
    <citation type="submission" date="2018-03" db="EMBL/GenBank/DDBJ databases">
        <title>The draft genome of Zobellella sp. 59N8.</title>
        <authorList>
            <person name="Liu L."/>
            <person name="Li L."/>
            <person name="Zhang X."/>
            <person name="Liang L."/>
            <person name="Wang T."/>
        </authorList>
    </citation>
    <scope>NUCLEOTIDE SEQUENCE [LARGE SCALE GENOMIC DNA]</scope>
    <source>
        <strain evidence="3 4">59N8</strain>
    </source>
</reference>
<comment type="caution">
    <text evidence="3">The sequence shown here is derived from an EMBL/GenBank/DDBJ whole genome shotgun (WGS) entry which is preliminary data.</text>
</comment>
<organism evidence="3 4">
    <name type="scientific">Zobellella endophytica</name>
    <dbReference type="NCBI Taxonomy" id="2116700"/>
    <lineage>
        <taxon>Bacteria</taxon>
        <taxon>Pseudomonadati</taxon>
        <taxon>Pseudomonadota</taxon>
        <taxon>Gammaproteobacteria</taxon>
        <taxon>Aeromonadales</taxon>
        <taxon>Aeromonadaceae</taxon>
        <taxon>Zobellella</taxon>
    </lineage>
</organism>
<evidence type="ECO:0000313" key="3">
    <source>
        <dbReference type="EMBL" id="PSJ46358.1"/>
    </source>
</evidence>
<evidence type="ECO:0000256" key="1">
    <source>
        <dbReference type="SAM" id="Phobius"/>
    </source>
</evidence>
<feature type="transmembrane region" description="Helical" evidence="1">
    <location>
        <begin position="38"/>
        <end position="64"/>
    </location>
</feature>
<dbReference type="Proteomes" id="UP000240243">
    <property type="component" value="Unassembled WGS sequence"/>
</dbReference>
<keyword evidence="1" id="KW-1133">Transmembrane helix</keyword>
<keyword evidence="1" id="KW-0812">Transmembrane</keyword>
<keyword evidence="4" id="KW-1185">Reference proteome</keyword>
<dbReference type="EMBL" id="PXYG01000002">
    <property type="protein sequence ID" value="PSJ46358.1"/>
    <property type="molecule type" value="Genomic_DNA"/>
</dbReference>